<dbReference type="EMBL" id="JAVDXT010000005">
    <property type="protein sequence ID" value="MDR7379686.1"/>
    <property type="molecule type" value="Genomic_DNA"/>
</dbReference>
<keyword evidence="4" id="KW-0285">Flavoprotein</keyword>
<dbReference type="SUPFAM" id="SSF51730">
    <property type="entry name" value="FAD-linked oxidoreductase"/>
    <property type="match status" value="1"/>
</dbReference>
<evidence type="ECO:0000256" key="8">
    <source>
        <dbReference type="ARBA" id="ARBA00023062"/>
    </source>
</evidence>
<comment type="catalytic activity">
    <reaction evidence="9">
        <text>L-proline + a quinone = (S)-1-pyrroline-5-carboxylate + a quinol + H(+)</text>
        <dbReference type="Rhea" id="RHEA:23784"/>
        <dbReference type="ChEBI" id="CHEBI:15378"/>
        <dbReference type="ChEBI" id="CHEBI:17388"/>
        <dbReference type="ChEBI" id="CHEBI:24646"/>
        <dbReference type="ChEBI" id="CHEBI:60039"/>
        <dbReference type="ChEBI" id="CHEBI:132124"/>
        <dbReference type="EC" id="1.5.5.2"/>
    </reaction>
</comment>
<evidence type="ECO:0000256" key="6">
    <source>
        <dbReference type="ARBA" id="ARBA00022827"/>
    </source>
</evidence>
<evidence type="ECO:0000256" key="7">
    <source>
        <dbReference type="ARBA" id="ARBA00023002"/>
    </source>
</evidence>
<comment type="pathway">
    <text evidence="2">Amino-acid degradation; L-proline degradation into L-glutamate; L-glutamate from L-proline: step 1/2.</text>
</comment>
<keyword evidence="8" id="KW-0642">Proline metabolism</keyword>
<evidence type="ECO:0000256" key="9">
    <source>
        <dbReference type="ARBA" id="ARBA00048779"/>
    </source>
</evidence>
<organism evidence="11 12">
    <name type="scientific">Rhodoferax ferrireducens</name>
    <dbReference type="NCBI Taxonomy" id="192843"/>
    <lineage>
        <taxon>Bacteria</taxon>
        <taxon>Pseudomonadati</taxon>
        <taxon>Pseudomonadota</taxon>
        <taxon>Betaproteobacteria</taxon>
        <taxon>Burkholderiales</taxon>
        <taxon>Comamonadaceae</taxon>
        <taxon>Rhodoferax</taxon>
    </lineage>
</organism>
<dbReference type="InterPro" id="IPR008219">
    <property type="entry name" value="PRODH_bac_arc"/>
</dbReference>
<dbReference type="InterPro" id="IPR015659">
    <property type="entry name" value="Proline_oxidase"/>
</dbReference>
<keyword evidence="6" id="KW-0274">FAD</keyword>
<dbReference type="PANTHER" id="PTHR13914">
    <property type="entry name" value="PROLINE OXIDASE"/>
    <property type="match status" value="1"/>
</dbReference>
<dbReference type="Proteomes" id="UP001180487">
    <property type="component" value="Unassembled WGS sequence"/>
</dbReference>
<evidence type="ECO:0000259" key="10">
    <source>
        <dbReference type="Pfam" id="PF01619"/>
    </source>
</evidence>
<feature type="domain" description="Proline dehydrogenase" evidence="10">
    <location>
        <begin position="37"/>
        <end position="295"/>
    </location>
</feature>
<dbReference type="PIRSF" id="PIRSF000196">
    <property type="entry name" value="Pro_dehydrog"/>
    <property type="match status" value="1"/>
</dbReference>
<sequence length="302" mass="33731">MQFLNTLVAHAIPWLPRALVQKISRRYIAGDDLAQAVARIRQLNAQGFSVTVDVLGETVATAQQAENTARAYQQVLHAIQHHGLDAGISVKPTALGLLLDRQECAQRLERLVASAAQRQTTVCIDMEDVRCTQLEIELFSQLTKHYGNISMALQAYLRRSYQDIEPLLRPGNSLRICKGIYREPPAHLVDAAGRDRSAINPHFLAHVARCLDTGTFVAIATHDAALLEQVVALVRSKRADPAQFEFQMLLGVCEPLRDRLLGMGFKVRIYVPYGKDWYGYSIRRMKENPRIAGHVARAMVGL</sequence>
<accession>A0ABU2CEF7</accession>
<dbReference type="GO" id="GO:0016491">
    <property type="term" value="F:oxidoreductase activity"/>
    <property type="evidence" value="ECO:0007669"/>
    <property type="project" value="UniProtKB-KW"/>
</dbReference>
<evidence type="ECO:0000256" key="1">
    <source>
        <dbReference type="ARBA" id="ARBA00001974"/>
    </source>
</evidence>
<dbReference type="InterPro" id="IPR002872">
    <property type="entry name" value="Proline_DH_dom"/>
</dbReference>
<keyword evidence="7 11" id="KW-0560">Oxidoreductase</keyword>
<dbReference type="InterPro" id="IPR029041">
    <property type="entry name" value="FAD-linked_oxidoreductase-like"/>
</dbReference>
<evidence type="ECO:0000256" key="5">
    <source>
        <dbReference type="ARBA" id="ARBA00022741"/>
    </source>
</evidence>
<name>A0ABU2CEF7_9BURK</name>
<evidence type="ECO:0000256" key="4">
    <source>
        <dbReference type="ARBA" id="ARBA00022630"/>
    </source>
</evidence>
<reference evidence="11 12" key="1">
    <citation type="submission" date="2023-07" db="EMBL/GenBank/DDBJ databases">
        <title>Sorghum-associated microbial communities from plants grown in Nebraska, USA.</title>
        <authorList>
            <person name="Schachtman D."/>
        </authorList>
    </citation>
    <scope>NUCLEOTIDE SEQUENCE [LARGE SCALE GENOMIC DNA]</scope>
    <source>
        <strain evidence="11 12">BE313</strain>
    </source>
</reference>
<dbReference type="RefSeq" id="WP_310376492.1">
    <property type="nucleotide sequence ID" value="NZ_JAVDXT010000005.1"/>
</dbReference>
<evidence type="ECO:0000313" key="12">
    <source>
        <dbReference type="Proteomes" id="UP001180487"/>
    </source>
</evidence>
<dbReference type="EC" id="1.5.5.2" evidence="3"/>
<evidence type="ECO:0000256" key="3">
    <source>
        <dbReference type="ARBA" id="ARBA00012695"/>
    </source>
</evidence>
<dbReference type="Gene3D" id="3.20.20.220">
    <property type="match status" value="1"/>
</dbReference>
<keyword evidence="5" id="KW-0547">Nucleotide-binding</keyword>
<proteinExistence type="predicted"/>
<gene>
    <name evidence="11" type="ORF">J2X19_004382</name>
</gene>
<dbReference type="PANTHER" id="PTHR13914:SF0">
    <property type="entry name" value="PROLINE DEHYDROGENASE 1, MITOCHONDRIAL"/>
    <property type="match status" value="1"/>
</dbReference>
<comment type="cofactor">
    <cofactor evidence="1">
        <name>FAD</name>
        <dbReference type="ChEBI" id="CHEBI:57692"/>
    </cofactor>
</comment>
<evidence type="ECO:0000256" key="2">
    <source>
        <dbReference type="ARBA" id="ARBA00004739"/>
    </source>
</evidence>
<protein>
    <recommendedName>
        <fullName evidence="3">proline dehydrogenase</fullName>
        <ecNumber evidence="3">1.5.5.2</ecNumber>
    </recommendedName>
</protein>
<evidence type="ECO:0000313" key="11">
    <source>
        <dbReference type="EMBL" id="MDR7379686.1"/>
    </source>
</evidence>
<comment type="caution">
    <text evidence="11">The sequence shown here is derived from an EMBL/GenBank/DDBJ whole genome shotgun (WGS) entry which is preliminary data.</text>
</comment>
<keyword evidence="12" id="KW-1185">Reference proteome</keyword>
<dbReference type="Pfam" id="PF01619">
    <property type="entry name" value="Pro_dh"/>
    <property type="match status" value="1"/>
</dbReference>